<dbReference type="Gene3D" id="3.40.50.11350">
    <property type="match status" value="1"/>
</dbReference>
<keyword evidence="1" id="KW-1133">Transmembrane helix</keyword>
<reference evidence="2 3" key="1">
    <citation type="journal article" date="2021" name="Elife">
        <title>Chloroplast acquisition without the gene transfer in kleptoplastic sea slugs, Plakobranchus ocellatus.</title>
        <authorList>
            <person name="Maeda T."/>
            <person name="Takahashi S."/>
            <person name="Yoshida T."/>
            <person name="Shimamura S."/>
            <person name="Takaki Y."/>
            <person name="Nagai Y."/>
            <person name="Toyoda A."/>
            <person name="Suzuki Y."/>
            <person name="Arimoto A."/>
            <person name="Ishii H."/>
            <person name="Satoh N."/>
            <person name="Nishiyama T."/>
            <person name="Hasebe M."/>
            <person name="Maruyama T."/>
            <person name="Minagawa J."/>
            <person name="Obokata J."/>
            <person name="Shigenobu S."/>
        </authorList>
    </citation>
    <scope>NUCLEOTIDE SEQUENCE [LARGE SCALE GENOMIC DNA]</scope>
</reference>
<name>A0AAV3ZVP4_9GAST</name>
<organism evidence="2 3">
    <name type="scientific">Plakobranchus ocellatus</name>
    <dbReference type="NCBI Taxonomy" id="259542"/>
    <lineage>
        <taxon>Eukaryota</taxon>
        <taxon>Metazoa</taxon>
        <taxon>Spiralia</taxon>
        <taxon>Lophotrochozoa</taxon>
        <taxon>Mollusca</taxon>
        <taxon>Gastropoda</taxon>
        <taxon>Heterobranchia</taxon>
        <taxon>Euthyneura</taxon>
        <taxon>Panpulmonata</taxon>
        <taxon>Sacoglossa</taxon>
        <taxon>Placobranchoidea</taxon>
        <taxon>Plakobranchidae</taxon>
        <taxon>Plakobranchus</taxon>
    </lineage>
</organism>
<evidence type="ECO:0000256" key="1">
    <source>
        <dbReference type="SAM" id="Phobius"/>
    </source>
</evidence>
<keyword evidence="1" id="KW-0472">Membrane</keyword>
<proteinExistence type="predicted"/>
<gene>
    <name evidence="2" type="ORF">PoB_002589400</name>
</gene>
<dbReference type="Proteomes" id="UP000735302">
    <property type="component" value="Unassembled WGS sequence"/>
</dbReference>
<evidence type="ECO:0000313" key="3">
    <source>
        <dbReference type="Proteomes" id="UP000735302"/>
    </source>
</evidence>
<dbReference type="EMBL" id="BLXT01002992">
    <property type="protein sequence ID" value="GFN99388.1"/>
    <property type="molecule type" value="Genomic_DNA"/>
</dbReference>
<comment type="caution">
    <text evidence="2">The sequence shown here is derived from an EMBL/GenBank/DDBJ whole genome shotgun (WGS) entry which is preliminary data.</text>
</comment>
<evidence type="ECO:0000313" key="2">
    <source>
        <dbReference type="EMBL" id="GFN99388.1"/>
    </source>
</evidence>
<protein>
    <submittedName>
        <fullName evidence="2">Uncharacterized protein</fullName>
    </submittedName>
</protein>
<sequence length="549" mass="63836">MTSGFQANRQARVLVMGFEPATERSLQIDDRVEAQDAMARPLDLRSKRYLRHLAYATFVLVLFLHLIRQDRTFTLSTHLGANTDMALIDTVFQTFRPDWTSTGFLQDGLGEFHAQIDLWKSYIPSRPDQALVYTCVRGGCGGMADRQEGIVAGFLLACLTGRSFYILYQDKCPLSDYYVPNRIDWRVPDKIRSRLLSTDTQNIIAYNQEAFKLGEQLAGANLTSLMTSEIVVFSTNQDFTRYLIHNPAWKELRWARGMNRAKIYTTVWEQLFKLSRPLQRGLRKFVDQLYLRHKNTLNKQDGDYFMYPVPLLSRWRQFKDRARGQPPERGGRHVRYTLVCGQFRMKRNPTIPRDNLPHDHLDVSAIWDFLQKHNDSHRYRIFVATDSEEIRSKAKLLFPETLLDIPGPILHSDLAGERKDLCQGIQKALLDQLALSSCDISMRGYKSHLGAIAAYWRGLDTRLYCFNSTTLEQCTLSDPGFHWGPEYSPGMRDHWKSFMTEIQRKWSQMSPKETERERRRKIRAEKAKVLREVVRDEREVVIKDGLLLP</sequence>
<accession>A0AAV3ZVP4</accession>
<feature type="transmembrane region" description="Helical" evidence="1">
    <location>
        <begin position="49"/>
        <end position="67"/>
    </location>
</feature>
<keyword evidence="1" id="KW-0812">Transmembrane</keyword>
<dbReference type="AlphaFoldDB" id="A0AAV3ZVP4"/>
<keyword evidence="3" id="KW-1185">Reference proteome</keyword>